<evidence type="ECO:0000256" key="4">
    <source>
        <dbReference type="ARBA" id="ARBA00023136"/>
    </source>
</evidence>
<keyword evidence="4 6" id="KW-0472">Membrane</keyword>
<feature type="transmembrane region" description="Helical" evidence="6">
    <location>
        <begin position="153"/>
        <end position="172"/>
    </location>
</feature>
<comment type="subcellular location">
    <subcellularLocation>
        <location evidence="1">Membrane</location>
        <topology evidence="1">Multi-pass membrane protein</topology>
    </subcellularLocation>
</comment>
<dbReference type="PANTHER" id="PTHR12703:SF4">
    <property type="entry name" value="TRANSMEMBRANE PROTEIN 33"/>
    <property type="match status" value="1"/>
</dbReference>
<dbReference type="Proteomes" id="UP001293593">
    <property type="component" value="Unassembled WGS sequence"/>
</dbReference>
<dbReference type="InterPro" id="IPR051645">
    <property type="entry name" value="PER33/POM33_regulator"/>
</dbReference>
<feature type="transmembrane region" description="Helical" evidence="6">
    <location>
        <begin position="128"/>
        <end position="147"/>
    </location>
</feature>
<protein>
    <submittedName>
        <fullName evidence="7">Uncharacterized protein</fullName>
    </submittedName>
</protein>
<evidence type="ECO:0000256" key="2">
    <source>
        <dbReference type="ARBA" id="ARBA00022692"/>
    </source>
</evidence>
<keyword evidence="2 6" id="KW-0812">Transmembrane</keyword>
<evidence type="ECO:0000313" key="7">
    <source>
        <dbReference type="EMBL" id="KAK4259932.1"/>
    </source>
</evidence>
<evidence type="ECO:0000256" key="1">
    <source>
        <dbReference type="ARBA" id="ARBA00004141"/>
    </source>
</evidence>
<proteinExistence type="predicted"/>
<dbReference type="GO" id="GO:0005783">
    <property type="term" value="C:endoplasmic reticulum"/>
    <property type="evidence" value="ECO:0007669"/>
    <property type="project" value="TreeGrafter"/>
</dbReference>
<dbReference type="AlphaFoldDB" id="A0AAE1IXS8"/>
<accession>A0AAE1IXS8</accession>
<feature type="compositionally biased region" description="Low complexity" evidence="5">
    <location>
        <begin position="66"/>
        <end position="87"/>
    </location>
</feature>
<evidence type="ECO:0000313" key="8">
    <source>
        <dbReference type="Proteomes" id="UP001293593"/>
    </source>
</evidence>
<evidence type="ECO:0000256" key="3">
    <source>
        <dbReference type="ARBA" id="ARBA00022989"/>
    </source>
</evidence>
<reference evidence="7" key="1">
    <citation type="submission" date="2023-10" db="EMBL/GenBank/DDBJ databases">
        <title>Chromosome-level genome of the transformable northern wattle, Acacia crassicarpa.</title>
        <authorList>
            <person name="Massaro I."/>
            <person name="Sinha N.R."/>
            <person name="Poethig S."/>
            <person name="Leichty A.R."/>
        </authorList>
    </citation>
    <scope>NUCLEOTIDE SEQUENCE</scope>
    <source>
        <strain evidence="7">Acra3RX</strain>
        <tissue evidence="7">Leaf</tissue>
    </source>
</reference>
<name>A0AAE1IXS8_9FABA</name>
<sequence>MGEDPQKLKKMGAAANDNENDPRWADYWSNVLVPGHMVSNSDVINHYKRKFYQRYIDPDLIVEPMSTSSSSQSTPPSATSSSRSSPSRNGQAYTRNSGTGSTNRTSGTSATAGSNPTPLRWERQTIHFSVNAWVFVIAMLAVIPLVPRSISQRAYRLCFLGTVCSSLFFLYLQYGKPRAWNLQALQIYLFKIRGAFTLTVVYYS</sequence>
<feature type="region of interest" description="Disordered" evidence="5">
    <location>
        <begin position="64"/>
        <end position="118"/>
    </location>
</feature>
<dbReference type="EMBL" id="JAWXYG010000011">
    <property type="protein sequence ID" value="KAK4259932.1"/>
    <property type="molecule type" value="Genomic_DNA"/>
</dbReference>
<organism evidence="7 8">
    <name type="scientific">Acacia crassicarpa</name>
    <name type="common">northern wattle</name>
    <dbReference type="NCBI Taxonomy" id="499986"/>
    <lineage>
        <taxon>Eukaryota</taxon>
        <taxon>Viridiplantae</taxon>
        <taxon>Streptophyta</taxon>
        <taxon>Embryophyta</taxon>
        <taxon>Tracheophyta</taxon>
        <taxon>Spermatophyta</taxon>
        <taxon>Magnoliopsida</taxon>
        <taxon>eudicotyledons</taxon>
        <taxon>Gunneridae</taxon>
        <taxon>Pentapetalae</taxon>
        <taxon>rosids</taxon>
        <taxon>fabids</taxon>
        <taxon>Fabales</taxon>
        <taxon>Fabaceae</taxon>
        <taxon>Caesalpinioideae</taxon>
        <taxon>mimosoid clade</taxon>
        <taxon>Acacieae</taxon>
        <taxon>Acacia</taxon>
    </lineage>
</organism>
<keyword evidence="8" id="KW-1185">Reference proteome</keyword>
<dbReference type="GO" id="GO:0071786">
    <property type="term" value="P:endoplasmic reticulum tubular network organization"/>
    <property type="evidence" value="ECO:0007669"/>
    <property type="project" value="TreeGrafter"/>
</dbReference>
<feature type="compositionally biased region" description="Low complexity" evidence="5">
    <location>
        <begin position="94"/>
        <end position="114"/>
    </location>
</feature>
<feature type="transmembrane region" description="Helical" evidence="6">
    <location>
        <begin position="184"/>
        <end position="203"/>
    </location>
</feature>
<feature type="region of interest" description="Disordered" evidence="5">
    <location>
        <begin position="1"/>
        <end position="23"/>
    </location>
</feature>
<dbReference type="GO" id="GO:0061024">
    <property type="term" value="P:membrane organization"/>
    <property type="evidence" value="ECO:0007669"/>
    <property type="project" value="TreeGrafter"/>
</dbReference>
<keyword evidence="3 6" id="KW-1133">Transmembrane helix</keyword>
<gene>
    <name evidence="7" type="ORF">QN277_006210</name>
</gene>
<dbReference type="GO" id="GO:0016020">
    <property type="term" value="C:membrane"/>
    <property type="evidence" value="ECO:0007669"/>
    <property type="project" value="UniProtKB-SubCell"/>
</dbReference>
<dbReference type="PANTHER" id="PTHR12703">
    <property type="entry name" value="TRANSMEMBRANE PROTEIN 33"/>
    <property type="match status" value="1"/>
</dbReference>
<evidence type="ECO:0000256" key="5">
    <source>
        <dbReference type="SAM" id="MobiDB-lite"/>
    </source>
</evidence>
<evidence type="ECO:0000256" key="6">
    <source>
        <dbReference type="SAM" id="Phobius"/>
    </source>
</evidence>
<comment type="caution">
    <text evidence="7">The sequence shown here is derived from an EMBL/GenBank/DDBJ whole genome shotgun (WGS) entry which is preliminary data.</text>
</comment>